<keyword evidence="3" id="KW-1185">Reference proteome</keyword>
<feature type="domain" description="Erythromycin biosynthesis protein CIII-like C-terminal" evidence="1">
    <location>
        <begin position="276"/>
        <end position="411"/>
    </location>
</feature>
<protein>
    <submittedName>
        <fullName evidence="2">UDP:flavonoid glycosyltransferase YjiC (YdhE family)</fullName>
    </submittedName>
</protein>
<dbReference type="Pfam" id="PF06722">
    <property type="entry name" value="EryCIII-like_C"/>
    <property type="match status" value="1"/>
</dbReference>
<dbReference type="GO" id="GO:0017000">
    <property type="term" value="P:antibiotic biosynthetic process"/>
    <property type="evidence" value="ECO:0007669"/>
    <property type="project" value="UniProtKB-ARBA"/>
</dbReference>
<dbReference type="PANTHER" id="PTHR48050:SF13">
    <property type="entry name" value="STEROL 3-BETA-GLUCOSYLTRANSFERASE UGT80A2"/>
    <property type="match status" value="1"/>
</dbReference>
<dbReference type="SUPFAM" id="SSF53756">
    <property type="entry name" value="UDP-Glycosyltransferase/glycogen phosphorylase"/>
    <property type="match status" value="1"/>
</dbReference>
<accession>A0A4R2K106</accession>
<dbReference type="InterPro" id="IPR002213">
    <property type="entry name" value="UDP_glucos_trans"/>
</dbReference>
<evidence type="ECO:0000313" key="2">
    <source>
        <dbReference type="EMBL" id="TCO65332.1"/>
    </source>
</evidence>
<reference evidence="2 3" key="1">
    <citation type="submission" date="2019-03" db="EMBL/GenBank/DDBJ databases">
        <title>Genomic Encyclopedia of Type Strains, Phase IV (KMG-IV): sequencing the most valuable type-strain genomes for metagenomic binning, comparative biology and taxonomic classification.</title>
        <authorList>
            <person name="Goeker M."/>
        </authorList>
    </citation>
    <scope>NUCLEOTIDE SEQUENCE [LARGE SCALE GENOMIC DNA]</scope>
    <source>
        <strain evidence="2 3">DSM 45934</strain>
    </source>
</reference>
<gene>
    <name evidence="2" type="ORF">EV192_1011124</name>
</gene>
<dbReference type="FunFam" id="3.40.50.2000:FF:000072">
    <property type="entry name" value="Glycosyl transferase"/>
    <property type="match status" value="1"/>
</dbReference>
<dbReference type="AlphaFoldDB" id="A0A4R2K106"/>
<organism evidence="2 3">
    <name type="scientific">Actinocrispum wychmicini</name>
    <dbReference type="NCBI Taxonomy" id="1213861"/>
    <lineage>
        <taxon>Bacteria</taxon>
        <taxon>Bacillati</taxon>
        <taxon>Actinomycetota</taxon>
        <taxon>Actinomycetes</taxon>
        <taxon>Pseudonocardiales</taxon>
        <taxon>Pseudonocardiaceae</taxon>
        <taxon>Actinocrispum</taxon>
    </lineage>
</organism>
<dbReference type="EMBL" id="SLWS01000001">
    <property type="protein sequence ID" value="TCO65332.1"/>
    <property type="molecule type" value="Genomic_DNA"/>
</dbReference>
<evidence type="ECO:0000259" key="1">
    <source>
        <dbReference type="Pfam" id="PF06722"/>
    </source>
</evidence>
<dbReference type="Proteomes" id="UP000295680">
    <property type="component" value="Unassembled WGS sequence"/>
</dbReference>
<dbReference type="InterPro" id="IPR050426">
    <property type="entry name" value="Glycosyltransferase_28"/>
</dbReference>
<dbReference type="InterPro" id="IPR010610">
    <property type="entry name" value="EryCIII-like_C"/>
</dbReference>
<comment type="caution">
    <text evidence="2">The sequence shown here is derived from an EMBL/GenBank/DDBJ whole genome shotgun (WGS) entry which is preliminary data.</text>
</comment>
<dbReference type="PANTHER" id="PTHR48050">
    <property type="entry name" value="STEROL 3-BETA-GLUCOSYLTRANSFERASE"/>
    <property type="match status" value="1"/>
</dbReference>
<dbReference type="Gene3D" id="3.40.50.2000">
    <property type="entry name" value="Glycogen Phosphorylase B"/>
    <property type="match status" value="2"/>
</dbReference>
<evidence type="ECO:0000313" key="3">
    <source>
        <dbReference type="Proteomes" id="UP000295680"/>
    </source>
</evidence>
<dbReference type="RefSeq" id="WP_165960214.1">
    <property type="nucleotide sequence ID" value="NZ_SLWS01000001.1"/>
</dbReference>
<sequence length="419" mass="45007">MPRFLISTMDAAGHVHPALPVAKALVERGHSVRWHVGAKYRALVENTGATWVEPRRTPTFDELPPVPDPGLREPKAGFSALRKLLVERMAGQVADYEELMPFDGLIVDLCSLGGQGLYERHGTPWATLGISPLTAPAPDIPRFGTGAPPPSNAFSRRMNALTMKAMTALGPLVMKDLNEAYVSTRAALGLKPLPRGANVFWHMQSPMLHMQAATPAIEYPRRHWPANVHFVGPLLPPATTAALPEWWAELDSAKAVVHVTQGTVATDPSILTKPALAGLASFDGLVVVTSPHDLGPVPANTRVAEFIPHSLLLPKVDAMVTNAGYNGVKMALSHAVPLVMAPWGNDQPDVAGRIAWAGAGVNLRKRTPSPGAIRQGVATVLDGSYHQAARRIQAEFREYPDGSRAAHLLEELVGAQIHP</sequence>
<proteinExistence type="predicted"/>
<dbReference type="GO" id="GO:0008194">
    <property type="term" value="F:UDP-glycosyltransferase activity"/>
    <property type="evidence" value="ECO:0007669"/>
    <property type="project" value="InterPro"/>
</dbReference>
<dbReference type="CDD" id="cd03784">
    <property type="entry name" value="GT1_Gtf-like"/>
    <property type="match status" value="1"/>
</dbReference>
<keyword evidence="2" id="KW-0808">Transferase</keyword>
<dbReference type="GO" id="GO:0016758">
    <property type="term" value="F:hexosyltransferase activity"/>
    <property type="evidence" value="ECO:0007669"/>
    <property type="project" value="UniProtKB-ARBA"/>
</dbReference>
<name>A0A4R2K106_9PSEU</name>